<evidence type="ECO:0000313" key="13">
    <source>
        <dbReference type="Proteomes" id="UP001177023"/>
    </source>
</evidence>
<evidence type="ECO:0000313" key="12">
    <source>
        <dbReference type="EMBL" id="CAJ0574373.1"/>
    </source>
</evidence>
<dbReference type="Proteomes" id="UP001177023">
    <property type="component" value="Unassembled WGS sequence"/>
</dbReference>
<dbReference type="PROSITE" id="PS51195">
    <property type="entry name" value="Q_MOTIF"/>
    <property type="match status" value="1"/>
</dbReference>
<sequence>MRMMRLARTILHPPCALEAVASAGLQSRFNHARPSYVDYNSGYKEHREYNAQNRSRGHPFGSTRQGAYGAGFRRPARRSSDQGPLAEVEWGQCDLPKIQENIYKEHPDVAARSQDDLKAWMSKHNVNVNGSNIPSPVLSFEEANFPATIFKHLQEFKAPTPIQSISWPIALGGRDLISVAQTGSGKTLAFMLPAIQRLASSPRTNGTSVVVLVPTRELAQQVSQVSSPFLQSINRRLVCLYGGADRFAQERELRKGADVVVATPGRLIDMLGTSSVDIKNCNYLVLDEADRMLDFGFEPQIRNIVSQIRPDRQTLMFSATWPNDVRKLASAFQKNAVFLNVGSLELSANPDIKQHVKVVNDRFKDKELLNLLEELNQKGLKKTIIFVAQKRDAERLRALLMRVTSKAMAIHGDKTQNQRDYCLQQFRAGHIPLLIATDVAARGIDISDIENVINYDYPNNTEFYVHRIGRTGRAGKTGNAYTFLTSDDADKVPELIGILKKAGQEVPEELLQLQNYKKKGNSNWKNQFGTIKKYRQY</sequence>
<evidence type="ECO:0000256" key="8">
    <source>
        <dbReference type="RuleBase" id="RU000492"/>
    </source>
</evidence>
<feature type="domain" description="Helicase C-terminal" evidence="10">
    <location>
        <begin position="367"/>
        <end position="514"/>
    </location>
</feature>
<proteinExistence type="inferred from homology"/>
<dbReference type="Pfam" id="PF00270">
    <property type="entry name" value="DEAD"/>
    <property type="match status" value="1"/>
</dbReference>
<dbReference type="SUPFAM" id="SSF52540">
    <property type="entry name" value="P-loop containing nucleoside triphosphate hydrolases"/>
    <property type="match status" value="1"/>
</dbReference>
<feature type="domain" description="Helicase ATP-binding" evidence="9">
    <location>
        <begin position="167"/>
        <end position="339"/>
    </location>
</feature>
<dbReference type="GO" id="GO:0016787">
    <property type="term" value="F:hydrolase activity"/>
    <property type="evidence" value="ECO:0007669"/>
    <property type="project" value="UniProtKB-KW"/>
</dbReference>
<dbReference type="EC" id="3.6.4.13" evidence="1"/>
<dbReference type="SMART" id="SM00487">
    <property type="entry name" value="DEXDc"/>
    <property type="match status" value="1"/>
</dbReference>
<evidence type="ECO:0000256" key="2">
    <source>
        <dbReference type="ARBA" id="ARBA00022741"/>
    </source>
</evidence>
<keyword evidence="4 8" id="KW-0347">Helicase</keyword>
<evidence type="ECO:0000259" key="9">
    <source>
        <dbReference type="PROSITE" id="PS51192"/>
    </source>
</evidence>
<dbReference type="InterPro" id="IPR027417">
    <property type="entry name" value="P-loop_NTPase"/>
</dbReference>
<dbReference type="Gene3D" id="3.40.50.300">
    <property type="entry name" value="P-loop containing nucleotide triphosphate hydrolases"/>
    <property type="match status" value="2"/>
</dbReference>
<dbReference type="InterPro" id="IPR014001">
    <property type="entry name" value="Helicase_ATP-bd"/>
</dbReference>
<comment type="caution">
    <text evidence="12">The sequence shown here is derived from an EMBL/GenBank/DDBJ whole genome shotgun (WGS) entry which is preliminary data.</text>
</comment>
<dbReference type="InterPro" id="IPR011545">
    <property type="entry name" value="DEAD/DEAH_box_helicase_dom"/>
</dbReference>
<keyword evidence="5 8" id="KW-0067">ATP-binding</keyword>
<dbReference type="PROSITE" id="PS51192">
    <property type="entry name" value="HELICASE_ATP_BIND_1"/>
    <property type="match status" value="1"/>
</dbReference>
<dbReference type="SMART" id="SM00490">
    <property type="entry name" value="HELICc"/>
    <property type="match status" value="1"/>
</dbReference>
<organism evidence="12 13">
    <name type="scientific">Mesorhabditis spiculigera</name>
    <dbReference type="NCBI Taxonomy" id="96644"/>
    <lineage>
        <taxon>Eukaryota</taxon>
        <taxon>Metazoa</taxon>
        <taxon>Ecdysozoa</taxon>
        <taxon>Nematoda</taxon>
        <taxon>Chromadorea</taxon>
        <taxon>Rhabditida</taxon>
        <taxon>Rhabditina</taxon>
        <taxon>Rhabditomorpha</taxon>
        <taxon>Rhabditoidea</taxon>
        <taxon>Rhabditidae</taxon>
        <taxon>Mesorhabditinae</taxon>
        <taxon>Mesorhabditis</taxon>
    </lineage>
</organism>
<dbReference type="InterPro" id="IPR000629">
    <property type="entry name" value="RNA-helicase_DEAD-box_CS"/>
</dbReference>
<reference evidence="12" key="1">
    <citation type="submission" date="2023-06" db="EMBL/GenBank/DDBJ databases">
        <authorList>
            <person name="Delattre M."/>
        </authorList>
    </citation>
    <scope>NUCLEOTIDE SEQUENCE</scope>
    <source>
        <strain evidence="12">AF72</strain>
    </source>
</reference>
<dbReference type="GO" id="GO:0003676">
    <property type="term" value="F:nucleic acid binding"/>
    <property type="evidence" value="ECO:0007669"/>
    <property type="project" value="InterPro"/>
</dbReference>
<comment type="similarity">
    <text evidence="8">Belongs to the DEAD box helicase family.</text>
</comment>
<dbReference type="InterPro" id="IPR014014">
    <property type="entry name" value="RNA_helicase_DEAD_Q_motif"/>
</dbReference>
<keyword evidence="13" id="KW-1185">Reference proteome</keyword>
<dbReference type="GO" id="GO:0003724">
    <property type="term" value="F:RNA helicase activity"/>
    <property type="evidence" value="ECO:0007669"/>
    <property type="project" value="UniProtKB-EC"/>
</dbReference>
<dbReference type="CDD" id="cd18787">
    <property type="entry name" value="SF2_C_DEAD"/>
    <property type="match status" value="1"/>
</dbReference>
<dbReference type="PANTHER" id="PTHR47958">
    <property type="entry name" value="ATP-DEPENDENT RNA HELICASE DBP3"/>
    <property type="match status" value="1"/>
</dbReference>
<feature type="short sequence motif" description="Q motif" evidence="7">
    <location>
        <begin position="138"/>
        <end position="164"/>
    </location>
</feature>
<protein>
    <recommendedName>
        <fullName evidence="1">RNA helicase</fullName>
        <ecNumber evidence="1">3.6.4.13</ecNumber>
    </recommendedName>
</protein>
<dbReference type="FunFam" id="3.40.50.300:FF:000008">
    <property type="entry name" value="ATP-dependent RNA helicase RhlB"/>
    <property type="match status" value="1"/>
</dbReference>
<dbReference type="PROSITE" id="PS00039">
    <property type="entry name" value="DEAD_ATP_HELICASE"/>
    <property type="match status" value="1"/>
</dbReference>
<feature type="domain" description="DEAD-box RNA helicase Q" evidence="11">
    <location>
        <begin position="138"/>
        <end position="164"/>
    </location>
</feature>
<feature type="non-terminal residue" evidence="12">
    <location>
        <position position="1"/>
    </location>
</feature>
<dbReference type="GO" id="GO:0005524">
    <property type="term" value="F:ATP binding"/>
    <property type="evidence" value="ECO:0007669"/>
    <property type="project" value="UniProtKB-KW"/>
</dbReference>
<dbReference type="GO" id="GO:0043186">
    <property type="term" value="C:P granule"/>
    <property type="evidence" value="ECO:0007669"/>
    <property type="project" value="UniProtKB-ARBA"/>
</dbReference>
<keyword evidence="2 8" id="KW-0547">Nucleotide-binding</keyword>
<dbReference type="Pfam" id="PF00271">
    <property type="entry name" value="Helicase_C"/>
    <property type="match status" value="1"/>
</dbReference>
<evidence type="ECO:0000256" key="5">
    <source>
        <dbReference type="ARBA" id="ARBA00022840"/>
    </source>
</evidence>
<name>A0AA36CT50_9BILA</name>
<evidence type="ECO:0000259" key="10">
    <source>
        <dbReference type="PROSITE" id="PS51194"/>
    </source>
</evidence>
<gene>
    <name evidence="12" type="ORF">MSPICULIGERA_LOCUS12708</name>
</gene>
<dbReference type="InterPro" id="IPR001650">
    <property type="entry name" value="Helicase_C-like"/>
</dbReference>
<dbReference type="FunFam" id="3.40.50.300:FF:000079">
    <property type="entry name" value="probable ATP-dependent RNA helicase DDX17"/>
    <property type="match status" value="1"/>
</dbReference>
<evidence type="ECO:0000256" key="6">
    <source>
        <dbReference type="ARBA" id="ARBA00047984"/>
    </source>
</evidence>
<comment type="catalytic activity">
    <reaction evidence="6">
        <text>ATP + H2O = ADP + phosphate + H(+)</text>
        <dbReference type="Rhea" id="RHEA:13065"/>
        <dbReference type="ChEBI" id="CHEBI:15377"/>
        <dbReference type="ChEBI" id="CHEBI:15378"/>
        <dbReference type="ChEBI" id="CHEBI:30616"/>
        <dbReference type="ChEBI" id="CHEBI:43474"/>
        <dbReference type="ChEBI" id="CHEBI:456216"/>
        <dbReference type="EC" id="3.6.4.13"/>
    </reaction>
</comment>
<evidence type="ECO:0000259" key="11">
    <source>
        <dbReference type="PROSITE" id="PS51195"/>
    </source>
</evidence>
<dbReference type="AlphaFoldDB" id="A0AA36CT50"/>
<accession>A0AA36CT50</accession>
<evidence type="ECO:0000256" key="4">
    <source>
        <dbReference type="ARBA" id="ARBA00022806"/>
    </source>
</evidence>
<dbReference type="EMBL" id="CATQJA010002629">
    <property type="protein sequence ID" value="CAJ0574373.1"/>
    <property type="molecule type" value="Genomic_DNA"/>
</dbReference>
<keyword evidence="3 8" id="KW-0378">Hydrolase</keyword>
<dbReference type="PROSITE" id="PS51194">
    <property type="entry name" value="HELICASE_CTER"/>
    <property type="match status" value="1"/>
</dbReference>
<evidence type="ECO:0000256" key="1">
    <source>
        <dbReference type="ARBA" id="ARBA00012552"/>
    </source>
</evidence>
<evidence type="ECO:0000256" key="7">
    <source>
        <dbReference type="PROSITE-ProRule" id="PRU00552"/>
    </source>
</evidence>
<evidence type="ECO:0000256" key="3">
    <source>
        <dbReference type="ARBA" id="ARBA00022801"/>
    </source>
</evidence>